<evidence type="ECO:0000256" key="2">
    <source>
        <dbReference type="SAM" id="Phobius"/>
    </source>
</evidence>
<dbReference type="Proteomes" id="UP001151760">
    <property type="component" value="Unassembled WGS sequence"/>
</dbReference>
<evidence type="ECO:0000313" key="4">
    <source>
        <dbReference type="Proteomes" id="UP001151760"/>
    </source>
</evidence>
<name>A0ABQ5DJT9_9ASTR</name>
<keyword evidence="2" id="KW-0472">Membrane</keyword>
<keyword evidence="4" id="KW-1185">Reference proteome</keyword>
<keyword evidence="2" id="KW-1133">Transmembrane helix</keyword>
<accession>A0ABQ5DJT9</accession>
<protein>
    <submittedName>
        <fullName evidence="3">Uncharacterized protein</fullName>
    </submittedName>
</protein>
<feature type="compositionally biased region" description="Basic and acidic residues" evidence="1">
    <location>
        <begin position="401"/>
        <end position="411"/>
    </location>
</feature>
<gene>
    <name evidence="3" type="ORF">Tco_0939023</name>
</gene>
<organism evidence="3 4">
    <name type="scientific">Tanacetum coccineum</name>
    <dbReference type="NCBI Taxonomy" id="301880"/>
    <lineage>
        <taxon>Eukaryota</taxon>
        <taxon>Viridiplantae</taxon>
        <taxon>Streptophyta</taxon>
        <taxon>Embryophyta</taxon>
        <taxon>Tracheophyta</taxon>
        <taxon>Spermatophyta</taxon>
        <taxon>Magnoliopsida</taxon>
        <taxon>eudicotyledons</taxon>
        <taxon>Gunneridae</taxon>
        <taxon>Pentapetalae</taxon>
        <taxon>asterids</taxon>
        <taxon>campanulids</taxon>
        <taxon>Asterales</taxon>
        <taxon>Asteraceae</taxon>
        <taxon>Asteroideae</taxon>
        <taxon>Anthemideae</taxon>
        <taxon>Anthemidinae</taxon>
        <taxon>Tanacetum</taxon>
    </lineage>
</organism>
<evidence type="ECO:0000256" key="1">
    <source>
        <dbReference type="SAM" id="MobiDB-lite"/>
    </source>
</evidence>
<dbReference type="EMBL" id="BQNB010015364">
    <property type="protein sequence ID" value="GJT39158.1"/>
    <property type="molecule type" value="Genomic_DNA"/>
</dbReference>
<evidence type="ECO:0000313" key="3">
    <source>
        <dbReference type="EMBL" id="GJT39158.1"/>
    </source>
</evidence>
<feature type="compositionally biased region" description="Acidic residues" evidence="1">
    <location>
        <begin position="412"/>
        <end position="432"/>
    </location>
</feature>
<comment type="caution">
    <text evidence="3">The sequence shown here is derived from an EMBL/GenBank/DDBJ whole genome shotgun (WGS) entry which is preliminary data.</text>
</comment>
<feature type="transmembrane region" description="Helical" evidence="2">
    <location>
        <begin position="333"/>
        <end position="356"/>
    </location>
</feature>
<feature type="region of interest" description="Disordered" evidence="1">
    <location>
        <begin position="401"/>
        <end position="455"/>
    </location>
</feature>
<feature type="compositionally biased region" description="Basic and acidic residues" evidence="1">
    <location>
        <begin position="433"/>
        <end position="455"/>
    </location>
</feature>
<keyword evidence="2" id="KW-0812">Transmembrane</keyword>
<reference evidence="3" key="1">
    <citation type="journal article" date="2022" name="Int. J. Mol. Sci.">
        <title>Draft Genome of Tanacetum Coccineum: Genomic Comparison of Closely Related Tanacetum-Family Plants.</title>
        <authorList>
            <person name="Yamashiro T."/>
            <person name="Shiraishi A."/>
            <person name="Nakayama K."/>
            <person name="Satake H."/>
        </authorList>
    </citation>
    <scope>NUCLEOTIDE SEQUENCE</scope>
</reference>
<proteinExistence type="predicted"/>
<sequence length="455" mass="53450">MRIDPTKTQKEAKYEVVLDILKLSPYYSTFLITIDVPEIYMQQFWFTISKVKDSSLYQFKLDNKKFRIGVELFREILHICPKVPSVEFLAPSHDAIVTFIKSLGYKGSLKNLPDLYTAQILWGMFYKKNVDFAELIWEDLQYQIDNRQTSARRCESIPYLRFTKVIIHHFLSKHKSISRRNGLFMNSIKHDAVLGRLKFVGKYEENKVYGMSIPDVMVNQEIKDSKAYHTYLAFSTGAVIPKKARKGTKENATPKKISYITADEDIIPDLEEARRRSTGVVIRDTPDVPKKNIPDQSLKLKDSSNKPVAQVKELVLHQRFLMCPKPNMQFKTWMWITGADVSLYGALLFNSSWFLVKSRHRYAVSSLMDTAYRGLDEEEIILTRDDERTKSEREVARREEFDEEKYVHIDDEHYDDEMHEDEELHTEDEARDDEYVHNEDEKHDANERMDDEKIN</sequence>
<reference evidence="3" key="2">
    <citation type="submission" date="2022-01" db="EMBL/GenBank/DDBJ databases">
        <authorList>
            <person name="Yamashiro T."/>
            <person name="Shiraishi A."/>
            <person name="Satake H."/>
            <person name="Nakayama K."/>
        </authorList>
    </citation>
    <scope>NUCLEOTIDE SEQUENCE</scope>
</reference>